<dbReference type="RefSeq" id="WP_343980074.1">
    <property type="nucleotide sequence ID" value="NZ_BAAAJG010000011.1"/>
</dbReference>
<feature type="transmembrane region" description="Helical" evidence="1">
    <location>
        <begin position="53"/>
        <end position="71"/>
    </location>
</feature>
<feature type="transmembrane region" description="Helical" evidence="1">
    <location>
        <begin position="99"/>
        <end position="120"/>
    </location>
</feature>
<gene>
    <name evidence="2" type="ORF">ACFSCY_13025</name>
</gene>
<dbReference type="EMBL" id="JBHUCP010000007">
    <property type="protein sequence ID" value="MFD1530367.1"/>
    <property type="molecule type" value="Genomic_DNA"/>
</dbReference>
<evidence type="ECO:0000313" key="2">
    <source>
        <dbReference type="EMBL" id="MFD1530367.1"/>
    </source>
</evidence>
<organism evidence="2 3">
    <name type="scientific">Pseudonocardia aurantiaca</name>
    <dbReference type="NCBI Taxonomy" id="75290"/>
    <lineage>
        <taxon>Bacteria</taxon>
        <taxon>Bacillati</taxon>
        <taxon>Actinomycetota</taxon>
        <taxon>Actinomycetes</taxon>
        <taxon>Pseudonocardiales</taxon>
        <taxon>Pseudonocardiaceae</taxon>
        <taxon>Pseudonocardia</taxon>
    </lineage>
</organism>
<feature type="transmembrane region" description="Helical" evidence="1">
    <location>
        <begin position="126"/>
        <end position="145"/>
    </location>
</feature>
<protein>
    <recommendedName>
        <fullName evidence="4">VIT family protein</fullName>
    </recommendedName>
</protein>
<keyword evidence="1" id="KW-0812">Transmembrane</keyword>
<keyword evidence="1" id="KW-0472">Membrane</keyword>
<evidence type="ECO:0000256" key="1">
    <source>
        <dbReference type="SAM" id="Phobius"/>
    </source>
</evidence>
<keyword evidence="3" id="KW-1185">Reference proteome</keyword>
<comment type="caution">
    <text evidence="2">The sequence shown here is derived from an EMBL/GenBank/DDBJ whole genome shotgun (WGS) entry which is preliminary data.</text>
</comment>
<name>A0ABW4FJT1_9PSEU</name>
<proteinExistence type="predicted"/>
<reference evidence="3" key="1">
    <citation type="journal article" date="2019" name="Int. J. Syst. Evol. Microbiol.">
        <title>The Global Catalogue of Microorganisms (GCM) 10K type strain sequencing project: providing services to taxonomists for standard genome sequencing and annotation.</title>
        <authorList>
            <consortium name="The Broad Institute Genomics Platform"/>
            <consortium name="The Broad Institute Genome Sequencing Center for Infectious Disease"/>
            <person name="Wu L."/>
            <person name="Ma J."/>
        </authorList>
    </citation>
    <scope>NUCLEOTIDE SEQUENCE [LARGE SCALE GENOMIC DNA]</scope>
    <source>
        <strain evidence="3">JCM 12165</strain>
    </source>
</reference>
<feature type="transmembrane region" description="Helical" evidence="1">
    <location>
        <begin position="157"/>
        <end position="177"/>
    </location>
</feature>
<evidence type="ECO:0008006" key="4">
    <source>
        <dbReference type="Google" id="ProtNLM"/>
    </source>
</evidence>
<sequence length="178" mass="18398">MTGADAGESKARPRRRSAGFLSSRWADERELTDAIHGLVVGSGVMVAASLHGTLGQVVVAVVATLLVYWVAERYAEVLAEGVHGRALNRRRIGQALRRGWPMLQSSYAPVVVLLVTSALGAELPGAVLSALGLSTALLAGIGYDAARRSGTPVGASLLWAGGTALLGVAVIVLKLALH</sequence>
<dbReference type="Proteomes" id="UP001597145">
    <property type="component" value="Unassembled WGS sequence"/>
</dbReference>
<accession>A0ABW4FJT1</accession>
<evidence type="ECO:0000313" key="3">
    <source>
        <dbReference type="Proteomes" id="UP001597145"/>
    </source>
</evidence>
<keyword evidence="1" id="KW-1133">Transmembrane helix</keyword>